<keyword evidence="2" id="KW-1185">Reference proteome</keyword>
<evidence type="ECO:0000313" key="2">
    <source>
        <dbReference type="Proteomes" id="UP000184322"/>
    </source>
</evidence>
<dbReference type="AlphaFoldDB" id="A0A1L4FSU7"/>
<proteinExistence type="predicted"/>
<dbReference type="SUPFAM" id="SSF48230">
    <property type="entry name" value="Chondroitin AC/alginate lyase"/>
    <property type="match status" value="1"/>
</dbReference>
<name>A0A1L4FSU7_9BACT</name>
<dbReference type="RefSeq" id="WP_073372700.1">
    <property type="nucleotide sequence ID" value="NZ_CP017813.1"/>
</dbReference>
<reference evidence="2" key="1">
    <citation type="submission" date="2016-10" db="EMBL/GenBank/DDBJ databases">
        <authorList>
            <person name="Beylefeld A."/>
            <person name="Abolnik C."/>
        </authorList>
    </citation>
    <scope>NUCLEOTIDE SEQUENCE [LARGE SCALE GENOMIC DNA]</scope>
    <source>
        <strain evidence="2">B359_6</strain>
    </source>
</reference>
<sequence length="168" mass="20705">MKFTKKQALNLLEKWEQEEKVSIIRDEILKKDELFPYMESLYYYTYGFQYFWFVRDVIKEQKERKIDLGESFKEVNDNIKNIADYFSTSSDSTGYWFELNEKIEYLLDKKHLTNERIQELNLKELEEIANYHLINDFLIEFSKRFEAEFNKELELENQKEMLMEWNLP</sequence>
<dbReference type="InterPro" id="IPR008929">
    <property type="entry name" value="Chondroitin_lyas"/>
</dbReference>
<evidence type="ECO:0008006" key="3">
    <source>
        <dbReference type="Google" id="ProtNLM"/>
    </source>
</evidence>
<accession>A0A1L4FSU7</accession>
<dbReference type="EMBL" id="CP017813">
    <property type="protein sequence ID" value="APJ38695.1"/>
    <property type="molecule type" value="Genomic_DNA"/>
</dbReference>
<dbReference type="STRING" id="48003.BLA55_03480"/>
<protein>
    <recommendedName>
        <fullName evidence="3">DUF4375 domain-containing protein</fullName>
    </recommendedName>
</protein>
<dbReference type="KEGG" id="mpul:BLA55_03480"/>
<evidence type="ECO:0000313" key="1">
    <source>
        <dbReference type="EMBL" id="APJ38695.1"/>
    </source>
</evidence>
<dbReference type="Proteomes" id="UP000184322">
    <property type="component" value="Chromosome"/>
</dbReference>
<organism evidence="1 2">
    <name type="scientific">Mycoplasmopsis pullorum</name>
    <dbReference type="NCBI Taxonomy" id="48003"/>
    <lineage>
        <taxon>Bacteria</taxon>
        <taxon>Bacillati</taxon>
        <taxon>Mycoplasmatota</taxon>
        <taxon>Mycoplasmoidales</taxon>
        <taxon>Metamycoplasmataceae</taxon>
        <taxon>Mycoplasmopsis</taxon>
    </lineage>
</organism>
<gene>
    <name evidence="1" type="ORF">BLA55_03480</name>
</gene>